<dbReference type="Proteomes" id="UP000095552">
    <property type="component" value="Unassembled WGS sequence"/>
</dbReference>
<feature type="transmembrane region" description="Helical" evidence="1">
    <location>
        <begin position="115"/>
        <end position="133"/>
    </location>
</feature>
<evidence type="ECO:0000256" key="1">
    <source>
        <dbReference type="SAM" id="Phobius"/>
    </source>
</evidence>
<accession>A0A1E5T1G9</accession>
<keyword evidence="1" id="KW-0472">Membrane</keyword>
<dbReference type="EMBL" id="MDGQ01000005">
    <property type="protein sequence ID" value="OEK05214.1"/>
    <property type="molecule type" value="Genomic_DNA"/>
</dbReference>
<reference evidence="2 3" key="1">
    <citation type="submission" date="2016-08" db="EMBL/GenBank/DDBJ databases">
        <title>Draft genome of Fabibacter sp. strain SK-8.</title>
        <authorList>
            <person name="Wong S.-K."/>
            <person name="Hamasaki K."/>
            <person name="Yoshizawa S."/>
        </authorList>
    </citation>
    <scope>NUCLEOTIDE SEQUENCE [LARGE SCALE GENOMIC DNA]</scope>
    <source>
        <strain evidence="2 3">SK-8</strain>
    </source>
</reference>
<organism evidence="2 3">
    <name type="scientific">Roseivirga misakiensis</name>
    <dbReference type="NCBI Taxonomy" id="1563681"/>
    <lineage>
        <taxon>Bacteria</taxon>
        <taxon>Pseudomonadati</taxon>
        <taxon>Bacteroidota</taxon>
        <taxon>Cytophagia</taxon>
        <taxon>Cytophagales</taxon>
        <taxon>Roseivirgaceae</taxon>
        <taxon>Roseivirga</taxon>
    </lineage>
</organism>
<dbReference type="STRING" id="1563681.BFP71_17580"/>
<dbReference type="AlphaFoldDB" id="A0A1E5T1G9"/>
<feature type="transmembrane region" description="Helical" evidence="1">
    <location>
        <begin position="315"/>
        <end position="334"/>
    </location>
</feature>
<feature type="transmembrane region" description="Helical" evidence="1">
    <location>
        <begin position="363"/>
        <end position="384"/>
    </location>
</feature>
<proteinExistence type="predicted"/>
<feature type="transmembrane region" description="Helical" evidence="1">
    <location>
        <begin position="190"/>
        <end position="222"/>
    </location>
</feature>
<keyword evidence="1" id="KW-0812">Transmembrane</keyword>
<sequence>MTLLEIIFLFGILMMLIGRFYQLRYTTTDFDTFGHLYFSKRLKAERLGPFGPITSNVVASKAIPNPFFINWFFVHLFGIDLLTKINRSLNTLIDTFFSGVFFVILHLAGFRLQTILLALLIYLSTPLWTTLVISGPRLRSFTPRLLSEVLVMLYFTFIYVDIGLSEWQIIAITSAMSFAVLSSSKFGVQSILFTGLLCALIDLSLLPIIPLALSVLCLILFFRVPFLSSVKHHFNHLKWYANLNRKGLSYAANRSNLKGLWSKNRSMASNLQDLLMTKAKDKGPLAGSILISFTLPLIVLIFWDFQFFRSFEFSTPIMAVLLLFIVINIKFFTFLGESERYLSHVAILLTCGFSSIIQKYELIWVVAFLLIFNSLYFFNSIRILSKKVSAGKQTNDKITAFLGTLQPKVVLCFPYHVGSYFQILLETDHQLFGSILTDNEEHPITKKGLEPSYPYLDLDRLDEMSNDFGVNLLVLRKSALATAGFEGWNPPSEWQVIKTIGKGVMIYERNKDETDTFEKPG</sequence>
<keyword evidence="3" id="KW-1185">Reference proteome</keyword>
<feature type="transmembrane region" description="Helical" evidence="1">
    <location>
        <begin position="6"/>
        <end position="23"/>
    </location>
</feature>
<evidence type="ECO:0000313" key="2">
    <source>
        <dbReference type="EMBL" id="OEK05214.1"/>
    </source>
</evidence>
<evidence type="ECO:0008006" key="4">
    <source>
        <dbReference type="Google" id="ProtNLM"/>
    </source>
</evidence>
<feature type="transmembrane region" description="Helical" evidence="1">
    <location>
        <begin position="285"/>
        <end position="303"/>
    </location>
</feature>
<protein>
    <recommendedName>
        <fullName evidence="4">Glycosyltransferase RgtA/B/C/D-like domain-containing protein</fullName>
    </recommendedName>
</protein>
<comment type="caution">
    <text evidence="2">The sequence shown here is derived from an EMBL/GenBank/DDBJ whole genome shotgun (WGS) entry which is preliminary data.</text>
</comment>
<name>A0A1E5T1G9_9BACT</name>
<feature type="transmembrane region" description="Helical" evidence="1">
    <location>
        <begin position="145"/>
        <end position="170"/>
    </location>
</feature>
<dbReference type="OrthoDB" id="9860856at2"/>
<feature type="transmembrane region" description="Helical" evidence="1">
    <location>
        <begin position="91"/>
        <end position="109"/>
    </location>
</feature>
<evidence type="ECO:0000313" key="3">
    <source>
        <dbReference type="Proteomes" id="UP000095552"/>
    </source>
</evidence>
<keyword evidence="1" id="KW-1133">Transmembrane helix</keyword>
<gene>
    <name evidence="2" type="ORF">BFP71_17580</name>
</gene>
<dbReference type="RefSeq" id="WP_069836718.1">
    <property type="nucleotide sequence ID" value="NZ_MDGQ01000005.1"/>
</dbReference>
<feature type="transmembrane region" description="Helical" evidence="1">
    <location>
        <begin position="341"/>
        <end position="357"/>
    </location>
</feature>